<proteinExistence type="predicted"/>
<dbReference type="PANTHER" id="PTHR15545:SF5">
    <property type="entry name" value="E3 UBIQUITIN-PROTEIN LIGASE PDZRN3"/>
    <property type="match status" value="1"/>
</dbReference>
<reference evidence="10" key="4">
    <citation type="submission" date="2025-09" db="UniProtKB">
        <authorList>
            <consortium name="Ensembl"/>
        </authorList>
    </citation>
    <scope>IDENTIFICATION</scope>
</reference>
<dbReference type="CDD" id="cd16719">
    <property type="entry name" value="RING-HC_LNX4"/>
    <property type="match status" value="1"/>
</dbReference>
<dbReference type="GeneTree" id="ENSGT00950000183062"/>
<feature type="compositionally biased region" description="Polar residues" evidence="7">
    <location>
        <begin position="682"/>
        <end position="694"/>
    </location>
</feature>
<keyword evidence="1" id="KW-0479">Metal-binding</keyword>
<evidence type="ECO:0000256" key="3">
    <source>
        <dbReference type="ARBA" id="ARBA00022771"/>
    </source>
</evidence>
<reference evidence="11" key="1">
    <citation type="submission" date="2013-03" db="EMBL/GenBank/DDBJ databases">
        <authorList>
            <person name="Jeffery W."/>
            <person name="Warren W."/>
            <person name="Wilson R.K."/>
        </authorList>
    </citation>
    <scope>NUCLEOTIDE SEQUENCE</scope>
    <source>
        <strain evidence="11">female</strain>
    </source>
</reference>
<dbReference type="Pfam" id="PF13923">
    <property type="entry name" value="zf-C3HC4_2"/>
    <property type="match status" value="1"/>
</dbReference>
<reference evidence="11" key="2">
    <citation type="journal article" date="2014" name="Nat. Commun.">
        <title>The cavefish genome reveals candidate genes for eye loss.</title>
        <authorList>
            <person name="McGaugh S.E."/>
            <person name="Gross J.B."/>
            <person name="Aken B."/>
            <person name="Blin M."/>
            <person name="Borowsky R."/>
            <person name="Chalopin D."/>
            <person name="Hinaux H."/>
            <person name="Jeffery W.R."/>
            <person name="Keene A."/>
            <person name="Ma L."/>
            <person name="Minx P."/>
            <person name="Murphy D."/>
            <person name="O'Quin K.E."/>
            <person name="Retaux S."/>
            <person name="Rohner N."/>
            <person name="Searle S.M."/>
            <person name="Stahl B.A."/>
            <person name="Tabin C."/>
            <person name="Volff J.N."/>
            <person name="Yoshizawa M."/>
            <person name="Warren W.C."/>
        </authorList>
    </citation>
    <scope>NUCLEOTIDE SEQUENCE [LARGE SCALE GENOMIC DNA]</scope>
    <source>
        <strain evidence="11">female</strain>
    </source>
</reference>
<feature type="domain" description="RING-type" evidence="8">
    <location>
        <begin position="18"/>
        <end position="53"/>
    </location>
</feature>
<dbReference type="InterPro" id="IPR036034">
    <property type="entry name" value="PDZ_sf"/>
</dbReference>
<feature type="domain" description="PDZ" evidence="9">
    <location>
        <begin position="379"/>
        <end position="448"/>
    </location>
</feature>
<organism evidence="10 11">
    <name type="scientific">Astyanax mexicanus</name>
    <name type="common">Blind cave fish</name>
    <name type="synonym">Astyanax fasciatus mexicanus</name>
    <dbReference type="NCBI Taxonomy" id="7994"/>
    <lineage>
        <taxon>Eukaryota</taxon>
        <taxon>Metazoa</taxon>
        <taxon>Chordata</taxon>
        <taxon>Craniata</taxon>
        <taxon>Vertebrata</taxon>
        <taxon>Euteleostomi</taxon>
        <taxon>Actinopterygii</taxon>
        <taxon>Neopterygii</taxon>
        <taxon>Teleostei</taxon>
        <taxon>Ostariophysi</taxon>
        <taxon>Characiformes</taxon>
        <taxon>Characoidei</taxon>
        <taxon>Acestrorhamphidae</taxon>
        <taxon>Acestrorhamphinae</taxon>
        <taxon>Astyanax</taxon>
    </lineage>
</organism>
<dbReference type="InParanoid" id="A0A3B1K129"/>
<reference evidence="10" key="3">
    <citation type="submission" date="2025-08" db="UniProtKB">
        <authorList>
            <consortium name="Ensembl"/>
        </authorList>
    </citation>
    <scope>IDENTIFICATION</scope>
</reference>
<dbReference type="InterPro" id="IPR051971">
    <property type="entry name" value="E3_ubiquitin-PDZ_ligase"/>
</dbReference>
<feature type="region of interest" description="Disordered" evidence="7">
    <location>
        <begin position="504"/>
        <end position="584"/>
    </location>
</feature>
<keyword evidence="2" id="KW-0677">Repeat</keyword>
<dbReference type="Proteomes" id="UP000018467">
    <property type="component" value="Unassembled WGS sequence"/>
</dbReference>
<dbReference type="InterPro" id="IPR001478">
    <property type="entry name" value="PDZ"/>
</dbReference>
<dbReference type="InterPro" id="IPR013083">
    <property type="entry name" value="Znf_RING/FYVE/PHD"/>
</dbReference>
<dbReference type="InterPro" id="IPR001841">
    <property type="entry name" value="Znf_RING"/>
</dbReference>
<accession>A0A3B1K129</accession>
<dbReference type="GO" id="GO:0016567">
    <property type="term" value="P:protein ubiquitination"/>
    <property type="evidence" value="ECO:0007669"/>
    <property type="project" value="TreeGrafter"/>
</dbReference>
<dbReference type="FunFam" id="2.30.42.10:FF:000133">
    <property type="entry name" value="PDZ domain containing ring finger 4"/>
    <property type="match status" value="1"/>
</dbReference>
<dbReference type="SMART" id="SM00184">
    <property type="entry name" value="RING"/>
    <property type="match status" value="1"/>
</dbReference>
<keyword evidence="4" id="KW-0862">Zinc</keyword>
<keyword evidence="11" id="KW-1185">Reference proteome</keyword>
<dbReference type="PROSITE" id="PS00518">
    <property type="entry name" value="ZF_RING_1"/>
    <property type="match status" value="1"/>
</dbReference>
<protein>
    <submittedName>
        <fullName evidence="10">PDZ domain containing RING finger 3a</fullName>
    </submittedName>
</protein>
<dbReference type="STRING" id="7994.ENSAMXP00000048382"/>
<dbReference type="GO" id="GO:0008270">
    <property type="term" value="F:zinc ion binding"/>
    <property type="evidence" value="ECO:0007669"/>
    <property type="project" value="UniProtKB-KW"/>
</dbReference>
<dbReference type="SMART" id="SM00228">
    <property type="entry name" value="PDZ"/>
    <property type="match status" value="2"/>
</dbReference>
<evidence type="ECO:0000259" key="8">
    <source>
        <dbReference type="PROSITE" id="PS50089"/>
    </source>
</evidence>
<evidence type="ECO:0000256" key="4">
    <source>
        <dbReference type="ARBA" id="ARBA00022833"/>
    </source>
</evidence>
<dbReference type="FunFam" id="3.30.40.10:FF:000214">
    <property type="entry name" value="E3 ubiquitin-protein ligase PDZRN3 isoform X1"/>
    <property type="match status" value="1"/>
</dbReference>
<dbReference type="InterPro" id="IPR017907">
    <property type="entry name" value="Znf_RING_CS"/>
</dbReference>
<keyword evidence="5" id="KW-0175">Coiled coil</keyword>
<dbReference type="PROSITE" id="PS50089">
    <property type="entry name" value="ZF_RING_2"/>
    <property type="match status" value="1"/>
</dbReference>
<feature type="region of interest" description="Disordered" evidence="7">
    <location>
        <begin position="671"/>
        <end position="694"/>
    </location>
</feature>
<dbReference type="PANTHER" id="PTHR15545">
    <property type="entry name" value="PDZ DOMAIN CONTAINING RING FINGER PROTEIN 3, 4"/>
    <property type="match status" value="1"/>
</dbReference>
<feature type="compositionally biased region" description="Basic and acidic residues" evidence="7">
    <location>
        <begin position="523"/>
        <end position="541"/>
    </location>
</feature>
<evidence type="ECO:0000313" key="10">
    <source>
        <dbReference type="Ensembl" id="ENSAMXP00000048382.1"/>
    </source>
</evidence>
<dbReference type="SUPFAM" id="SSF50156">
    <property type="entry name" value="PDZ domain-like"/>
    <property type="match status" value="2"/>
</dbReference>
<dbReference type="Gene3D" id="3.30.40.10">
    <property type="entry name" value="Zinc/RING finger domain, C3HC4 (zinc finger)"/>
    <property type="match status" value="1"/>
</dbReference>
<name>A0A3B1K129_ASTMX</name>
<dbReference type="Ensembl" id="ENSAMXT00000032511.1">
    <property type="protein sequence ID" value="ENSAMXP00000048382.1"/>
    <property type="gene ID" value="ENSAMXG00000030758.1"/>
</dbReference>
<evidence type="ECO:0000256" key="5">
    <source>
        <dbReference type="ARBA" id="ARBA00023054"/>
    </source>
</evidence>
<dbReference type="PROSITE" id="PS50106">
    <property type="entry name" value="PDZ"/>
    <property type="match status" value="2"/>
</dbReference>
<dbReference type="SUPFAM" id="SSF57850">
    <property type="entry name" value="RING/U-box"/>
    <property type="match status" value="1"/>
</dbReference>
<evidence type="ECO:0000313" key="11">
    <source>
        <dbReference type="Proteomes" id="UP000018467"/>
    </source>
</evidence>
<dbReference type="FunFam" id="2.30.42.10:FF:000028">
    <property type="entry name" value="PDZ domain containing ring finger 4"/>
    <property type="match status" value="1"/>
</dbReference>
<evidence type="ECO:0000256" key="7">
    <source>
        <dbReference type="SAM" id="MobiDB-lite"/>
    </source>
</evidence>
<feature type="domain" description="PDZ" evidence="9">
    <location>
        <begin position="202"/>
        <end position="292"/>
    </location>
</feature>
<evidence type="ECO:0000256" key="6">
    <source>
        <dbReference type="PROSITE-ProRule" id="PRU00175"/>
    </source>
</evidence>
<evidence type="ECO:0000256" key="1">
    <source>
        <dbReference type="ARBA" id="ARBA00022723"/>
    </source>
</evidence>
<evidence type="ECO:0000256" key="2">
    <source>
        <dbReference type="ARBA" id="ARBA00022737"/>
    </source>
</evidence>
<evidence type="ECO:0000259" key="9">
    <source>
        <dbReference type="PROSITE" id="PS50106"/>
    </source>
</evidence>
<dbReference type="Bgee" id="ENSAMXG00000030758">
    <property type="expression patterns" value="Expressed in testis and 5 other cell types or tissues"/>
</dbReference>
<dbReference type="CDD" id="cd06716">
    <property type="entry name" value="PDZ2-PDZRN4-like"/>
    <property type="match status" value="1"/>
</dbReference>
<dbReference type="Pfam" id="PF00595">
    <property type="entry name" value="PDZ"/>
    <property type="match status" value="2"/>
</dbReference>
<sequence length="997" mass="112356">MGFELELFESPVDTEFLCKLCGKVLEEPLTTPCGHVFCAGCVIPWVAKWSSCPAKCRRISAAELNRVLALKNLVLKLAVRCHNRPLGCSRVLELRHLAEHAAACGFSPVTREIKLGVRSTELRGLTVDIRGMSEVRGERDARRRAEGSCAREKRLQLAQLHRQLQSAALRNRQQDFEELRRNSSGWRRWSPVNTGEETRRHTVTLHRGSGPFGFNIIGGRSCEGLKASGDFSDGIYVSKIVENGAADRAGLQIHDRIIKVNNRELSLATHDDAVEAFLMARDPIEVEVLRRVAPTKTSSALIPDTRGVDTTTQTEISLEHVEAVTKLTSPPTPVGMSVMDKHKYQPTESEMLSYSSLYPTGFFEDMPKYPERGELEYEEVDLQKRSTQDKLGLTLCYKTDEEEETGIYVSEIDPGSIAAQDGRVREGDQIIQINGVDIQNHEEAVAVLSKGNCRNVRLLLARPEIQDDGWLEEDEHSFLEDLEMGTLEKQHCQSVHFTASMLHQREREEDEGTTDTATVLSNPHEKDSGVGRTDESTRNDESSEQENLGDDHTSTSDTLLSSGKRLSYGQDVPGGEPMHFSSESFLSADGGEFSSIPEVECERFRELLELKCLVNETSPDVMLGESARSFGKRISLDCDEQEIEMLNEELRKIELECLSIIRSHRLQQEIQRQQANRDSRELQSGTDKTSTGKGQKVYNITTDILEQMDKDSSSAYNTGESCRSSSLTLELSSSGTQDGVKDAYTNRQKPTMESTMLSPIQETSPTKNLSSFTEFEATKEGKGKEQGKDFVASPVSPSKHIGKHIANIPAHAQHYQSYMQLVQQKSAVEFCQSEVSLVSLCQNPQISSFDKPKMEWKVKIRSDGTRYITKRPAKEQLLRERALRIREERRGMTTDDDTVSELKMGRYWSKEERKQHAIRAKEQRQRREFMKQSRMAYANEQEGRADDIVQLSHKKMMKKRNKKILDSWMTIQELLTHGAKSPDGTQLQNPLLSVTTV</sequence>
<dbReference type="GO" id="GO:0061630">
    <property type="term" value="F:ubiquitin protein ligase activity"/>
    <property type="evidence" value="ECO:0007669"/>
    <property type="project" value="TreeGrafter"/>
</dbReference>
<dbReference type="GO" id="GO:0007528">
    <property type="term" value="P:neuromuscular junction development"/>
    <property type="evidence" value="ECO:0007669"/>
    <property type="project" value="TreeGrafter"/>
</dbReference>
<dbReference type="Gene3D" id="2.30.42.10">
    <property type="match status" value="2"/>
</dbReference>
<dbReference type="AlphaFoldDB" id="A0A3B1K129"/>
<dbReference type="SUPFAM" id="SSF49599">
    <property type="entry name" value="TRAF domain-like"/>
    <property type="match status" value="1"/>
</dbReference>
<keyword evidence="3 6" id="KW-0863">Zinc-finger</keyword>